<accession>A0A2P2DZM2</accession>
<dbReference type="GO" id="GO:0003913">
    <property type="term" value="F:DNA photolyase activity"/>
    <property type="evidence" value="ECO:0007669"/>
    <property type="project" value="TreeGrafter"/>
</dbReference>
<dbReference type="Gene3D" id="3.40.50.12110">
    <property type="match status" value="1"/>
</dbReference>
<dbReference type="InterPro" id="IPR049539">
    <property type="entry name" value="SPL"/>
</dbReference>
<dbReference type="GO" id="GO:0042601">
    <property type="term" value="C:endospore-forming forespore"/>
    <property type="evidence" value="ECO:0007669"/>
    <property type="project" value="TreeGrafter"/>
</dbReference>
<dbReference type="Proteomes" id="UP000245133">
    <property type="component" value="Unassembled WGS sequence"/>
</dbReference>
<dbReference type="PANTHER" id="PTHR37822">
    <property type="entry name" value="SPORE PHOTOPRODUCT LYASE-RELATED"/>
    <property type="match status" value="1"/>
</dbReference>
<dbReference type="PANTHER" id="PTHR37822:SF2">
    <property type="entry name" value="SPORE PHOTOPRODUCT LYASE"/>
    <property type="match status" value="1"/>
</dbReference>
<evidence type="ECO:0000313" key="2">
    <source>
        <dbReference type="Proteomes" id="UP000245133"/>
    </source>
</evidence>
<reference evidence="1 2" key="1">
    <citation type="submission" date="2018-02" db="EMBL/GenBank/DDBJ databases">
        <title>Novel Leptospira species isolated from soil and water in Japan.</title>
        <authorList>
            <person name="Nakao R."/>
            <person name="Masuzawa T."/>
        </authorList>
    </citation>
    <scope>NUCLEOTIDE SEQUENCE [LARGE SCALE GENOMIC DNA]</scope>
    <source>
        <strain evidence="1 2">YH101</strain>
    </source>
</reference>
<dbReference type="RefSeq" id="WP_108975505.1">
    <property type="nucleotide sequence ID" value="NZ_BFBB01000003.1"/>
</dbReference>
<keyword evidence="2" id="KW-1185">Reference proteome</keyword>
<gene>
    <name evidence="1" type="ORF">LPTSP4_15960</name>
</gene>
<dbReference type="Gene3D" id="3.80.30.30">
    <property type="match status" value="1"/>
</dbReference>
<dbReference type="OrthoDB" id="9783671at2"/>
<evidence type="ECO:0000313" key="1">
    <source>
        <dbReference type="EMBL" id="GBF50073.1"/>
    </source>
</evidence>
<dbReference type="GO" id="GO:0051539">
    <property type="term" value="F:4 iron, 4 sulfur cluster binding"/>
    <property type="evidence" value="ECO:0007669"/>
    <property type="project" value="TreeGrafter"/>
</dbReference>
<sequence length="330" mass="38586">MHKPFSHIYIEESVLASPITKLVLEKFPSSIQIPVKHYKDVFHKRGQNFLLQKESPKLILAKKEDQFLYPGSQFAPNFGAKHFYYNTLALNCIYDCAYCYLQGMFDSANIVLFVNWEDYFSATEAFLNAFQSLYLALSYDTDLLAMEGFFPATRAWLSFAKEHQNLEIEIRTKSANFQMLRDVEAIPNAIFAWTLSPQEFRESIENKTPSLKNKITSAKLAVAKGWKLRLCLDPLLREPNWKELYTGLVEELGKSFLPEQVFDISIGSFRMNSEFYAEIKKKRKDHALLFYPYERKDGIVSYPHEEKRDLENFVFSKLLAYFPEKKIRFT</sequence>
<dbReference type="Pfam" id="PF20903">
    <property type="entry name" value="SPL"/>
    <property type="match status" value="1"/>
</dbReference>
<evidence type="ECO:0008006" key="3">
    <source>
        <dbReference type="Google" id="ProtNLM"/>
    </source>
</evidence>
<dbReference type="GO" id="GO:1904047">
    <property type="term" value="F:S-adenosyl-L-methionine binding"/>
    <property type="evidence" value="ECO:0007669"/>
    <property type="project" value="TreeGrafter"/>
</dbReference>
<comment type="caution">
    <text evidence="1">The sequence shown here is derived from an EMBL/GenBank/DDBJ whole genome shotgun (WGS) entry which is preliminary data.</text>
</comment>
<protein>
    <recommendedName>
        <fullName evidence="3">DNA photolyase</fullName>
    </recommendedName>
</protein>
<name>A0A2P2DZM2_9LEPT</name>
<dbReference type="AlphaFoldDB" id="A0A2P2DZM2"/>
<proteinExistence type="predicted"/>
<dbReference type="EMBL" id="BFBB01000003">
    <property type="protein sequence ID" value="GBF50073.1"/>
    <property type="molecule type" value="Genomic_DNA"/>
</dbReference>
<organism evidence="1 2">
    <name type="scientific">Leptospira ryugenii</name>
    <dbReference type="NCBI Taxonomy" id="1917863"/>
    <lineage>
        <taxon>Bacteria</taxon>
        <taxon>Pseudomonadati</taxon>
        <taxon>Spirochaetota</taxon>
        <taxon>Spirochaetia</taxon>
        <taxon>Leptospirales</taxon>
        <taxon>Leptospiraceae</taxon>
        <taxon>Leptospira</taxon>
    </lineage>
</organism>